<dbReference type="RefSeq" id="WP_379575125.1">
    <property type="nucleotide sequence ID" value="NZ_JBHUFV010000038.1"/>
</dbReference>
<proteinExistence type="predicted"/>
<accession>A0ABW4SZY7</accession>
<dbReference type="SUPFAM" id="SSF53474">
    <property type="entry name" value="alpha/beta-Hydrolases"/>
    <property type="match status" value="1"/>
</dbReference>
<evidence type="ECO:0000313" key="3">
    <source>
        <dbReference type="Proteomes" id="UP001597368"/>
    </source>
</evidence>
<dbReference type="InterPro" id="IPR000073">
    <property type="entry name" value="AB_hydrolase_1"/>
</dbReference>
<sequence>MKTETLQVPGAQLYYEVQGSGPVLVMIPGGPTDAGIFAAVTHLLADRYTVVAYDPRGNSRSVPDDPTLDQDMDVHGDDAAALIAALGGEPVYVLGSSGGAQIGLNLTARHPSLVRTLVAHEPPCITLLPDADEVAAGMREVEAAYRREGVPAGMKRFEELIGVGGGEDAPPQQPSTPEQMEMFGRIGGNLDFFLGHGITPLSGYRPDVEALRSGSPRIVVGIGETTEGQLARRTAIALAEWLGSEPVVFAGDHGGFTTVAGPFAAKLDEVLRG</sequence>
<keyword evidence="2" id="KW-0378">Hydrolase</keyword>
<comment type="caution">
    <text evidence="2">The sequence shown here is derived from an EMBL/GenBank/DDBJ whole genome shotgun (WGS) entry which is preliminary data.</text>
</comment>
<dbReference type="Proteomes" id="UP001597368">
    <property type="component" value="Unassembled WGS sequence"/>
</dbReference>
<dbReference type="InterPro" id="IPR050471">
    <property type="entry name" value="AB_hydrolase"/>
</dbReference>
<dbReference type="Pfam" id="PF00561">
    <property type="entry name" value="Abhydrolase_1"/>
    <property type="match status" value="1"/>
</dbReference>
<protein>
    <submittedName>
        <fullName evidence="2">Alpha/beta fold hydrolase</fullName>
    </submittedName>
</protein>
<dbReference type="Gene3D" id="3.40.50.1820">
    <property type="entry name" value="alpha/beta hydrolase"/>
    <property type="match status" value="1"/>
</dbReference>
<dbReference type="PANTHER" id="PTHR43433:SF5">
    <property type="entry name" value="AB HYDROLASE-1 DOMAIN-CONTAINING PROTEIN"/>
    <property type="match status" value="1"/>
</dbReference>
<dbReference type="GO" id="GO:0016787">
    <property type="term" value="F:hydrolase activity"/>
    <property type="evidence" value="ECO:0007669"/>
    <property type="project" value="UniProtKB-KW"/>
</dbReference>
<reference evidence="3" key="1">
    <citation type="journal article" date="2019" name="Int. J. Syst. Evol. Microbiol.">
        <title>The Global Catalogue of Microorganisms (GCM) 10K type strain sequencing project: providing services to taxonomists for standard genome sequencing and annotation.</title>
        <authorList>
            <consortium name="The Broad Institute Genomics Platform"/>
            <consortium name="The Broad Institute Genome Sequencing Center for Infectious Disease"/>
            <person name="Wu L."/>
            <person name="Ma J."/>
        </authorList>
    </citation>
    <scope>NUCLEOTIDE SEQUENCE [LARGE SCALE GENOMIC DNA]</scope>
    <source>
        <strain evidence="3">ICMP 6774ER</strain>
    </source>
</reference>
<dbReference type="InterPro" id="IPR029058">
    <property type="entry name" value="AB_hydrolase_fold"/>
</dbReference>
<organism evidence="2 3">
    <name type="scientific">Nonomuraea mangrovi</name>
    <dbReference type="NCBI Taxonomy" id="2316207"/>
    <lineage>
        <taxon>Bacteria</taxon>
        <taxon>Bacillati</taxon>
        <taxon>Actinomycetota</taxon>
        <taxon>Actinomycetes</taxon>
        <taxon>Streptosporangiales</taxon>
        <taxon>Streptosporangiaceae</taxon>
        <taxon>Nonomuraea</taxon>
    </lineage>
</organism>
<gene>
    <name evidence="2" type="ORF">ACFSKW_26410</name>
</gene>
<name>A0ABW4SZY7_9ACTN</name>
<evidence type="ECO:0000259" key="1">
    <source>
        <dbReference type="Pfam" id="PF00561"/>
    </source>
</evidence>
<evidence type="ECO:0000313" key="2">
    <source>
        <dbReference type="EMBL" id="MFD1935011.1"/>
    </source>
</evidence>
<dbReference type="PANTHER" id="PTHR43433">
    <property type="entry name" value="HYDROLASE, ALPHA/BETA FOLD FAMILY PROTEIN"/>
    <property type="match status" value="1"/>
</dbReference>
<dbReference type="EMBL" id="JBHUFV010000038">
    <property type="protein sequence ID" value="MFD1935011.1"/>
    <property type="molecule type" value="Genomic_DNA"/>
</dbReference>
<keyword evidence="3" id="KW-1185">Reference proteome</keyword>
<feature type="domain" description="AB hydrolase-1" evidence="1">
    <location>
        <begin position="22"/>
        <end position="157"/>
    </location>
</feature>